<dbReference type="SMART" id="SM00463">
    <property type="entry name" value="SMR"/>
    <property type="match status" value="1"/>
</dbReference>
<organism evidence="10 11">
    <name type="scientific">Trichlorobacter lovleyi (strain ATCC BAA-1151 / DSM 17278 / SZ)</name>
    <name type="common">Geobacter lovleyi</name>
    <dbReference type="NCBI Taxonomy" id="398767"/>
    <lineage>
        <taxon>Bacteria</taxon>
        <taxon>Pseudomonadati</taxon>
        <taxon>Thermodesulfobacteriota</taxon>
        <taxon>Desulfuromonadia</taxon>
        <taxon>Geobacterales</taxon>
        <taxon>Geobacteraceae</taxon>
        <taxon>Trichlorobacter</taxon>
    </lineage>
</organism>
<keyword evidence="7" id="KW-0540">Nuclease</keyword>
<evidence type="ECO:0000256" key="6">
    <source>
        <dbReference type="ARBA" id="ARBA00023125"/>
    </source>
</evidence>
<keyword evidence="3 7" id="KW-0378">Hydrolase</keyword>
<evidence type="ECO:0000259" key="9">
    <source>
        <dbReference type="PROSITE" id="PS50828"/>
    </source>
</evidence>
<evidence type="ECO:0000256" key="5">
    <source>
        <dbReference type="ARBA" id="ARBA00022884"/>
    </source>
</evidence>
<dbReference type="InterPro" id="IPR036063">
    <property type="entry name" value="Smr_dom_sf"/>
</dbReference>
<comment type="function">
    <text evidence="7">Acts as a ribosome collision sensor, splitting the ribosome into its 2 subunits. Detects stalled/collided 70S ribosomes which it binds and splits by an ATP-hydrolysis driven conformational change. Acts upstream of the ribosome quality control system (RQC), a ribosome-associated complex that mediates the extraction of incompletely synthesized nascent chains from stalled ribosomes and their subsequent degradation. Probably generates substrates for RQC.</text>
</comment>
<dbReference type="NCBIfam" id="TIGR01069">
    <property type="entry name" value="mutS2"/>
    <property type="match status" value="1"/>
</dbReference>
<dbReference type="PROSITE" id="PS50828">
    <property type="entry name" value="SMR"/>
    <property type="match status" value="1"/>
</dbReference>
<keyword evidence="8" id="KW-0175">Coiled coil</keyword>
<feature type="coiled-coil region" evidence="8">
    <location>
        <begin position="529"/>
        <end position="606"/>
    </location>
</feature>
<dbReference type="Gene3D" id="3.30.1370.110">
    <property type="match status" value="1"/>
</dbReference>
<gene>
    <name evidence="7" type="primary">mutS2</name>
    <name evidence="7" type="synonym">rqcU</name>
    <name evidence="10" type="ordered locus">Glov_2782</name>
</gene>
<dbReference type="HOGENOM" id="CLU_011252_2_1_7"/>
<dbReference type="GO" id="GO:0072344">
    <property type="term" value="P:rescue of stalled ribosome"/>
    <property type="evidence" value="ECO:0007669"/>
    <property type="project" value="UniProtKB-UniRule"/>
</dbReference>
<evidence type="ECO:0000256" key="8">
    <source>
        <dbReference type="SAM" id="Coils"/>
    </source>
</evidence>
<feature type="domain" description="Smr" evidence="9">
    <location>
        <begin position="710"/>
        <end position="785"/>
    </location>
</feature>
<sequence length="785" mass="86625">MIPHTTLSRLEFNKVLQSIASHARSDITAHSIMAMQPSRQPQEIRTSWQRIEEIRDLLRQRICLRISRFSDIRPLLEAVRPSGAILSPFELLEFIPVLGSLAELARQLAPREDIPALKLLSPFPVAFNDILEPLAATLDDEGNILDSASQELSQIRKAKRTLAARVRKKLEEFVRRHETAIFLQDDFITIRSGRWVIPVRMDSKGMVPGVVHDVSSSGETAFMEPLEIIPFVNELENLSAEEKAEEIRILRRLSAWIREDAEQIGACFKSLVELDRLDSVAAFAEKFSMSVPELNQNGSLRLLSARHPLLLVMREQQQDTTPIVPLDLELGNETRVLTISGPNAGGKTIALKTVGLITAMALSGMPVPASPSSSIPLLDALLVDIGDDQSIEQSLSTFSAHVAAIAGILGQTGSRSLVLLDELGTGTEPLQGAAIGCAVLHELQSRGALVLATTHLTEIVGFVQRSQGMQNAGMEFDSATWTPLYRLVMGEPGQSHALETARRYGLPESVLQFARNLLGDAGTAFAGIIDELRQKRNALADELDRQQQERQRLDGLAMALKQQEADLVRLRQETIEKARQDARDTITAARREMNQLLEQFKQDRRKETEVKFRQKAEELEASFAPTGQQAPSADALQPGSIVQVRSLGREATVISIDQARHKVRVRAGSIEMEVPLHGLIIGTTTAAPKPRKNVPEINMKRQTEEAANDLNLIGKRVEEALIELEGFIDQAILAGQREIRIVHGIGTGTLQRAVREFLGRHPQVAAFRPGEPHEGRDGVTIAELA</sequence>
<dbReference type="InterPro" id="IPR000432">
    <property type="entry name" value="DNA_mismatch_repair_MutS_C"/>
</dbReference>
<evidence type="ECO:0000313" key="11">
    <source>
        <dbReference type="Proteomes" id="UP000002420"/>
    </source>
</evidence>
<keyword evidence="7" id="KW-0255">Endonuclease</keyword>
<dbReference type="GO" id="GO:0004519">
    <property type="term" value="F:endonuclease activity"/>
    <property type="evidence" value="ECO:0007669"/>
    <property type="project" value="UniProtKB-UniRule"/>
</dbReference>
<dbReference type="AlphaFoldDB" id="B3E7H8"/>
<dbReference type="Pfam" id="PF00488">
    <property type="entry name" value="MutS_V"/>
    <property type="match status" value="1"/>
</dbReference>
<keyword evidence="2 7" id="KW-0547">Nucleotide-binding</keyword>
<dbReference type="InterPro" id="IPR007696">
    <property type="entry name" value="DNA_mismatch_repair_MutS_core"/>
</dbReference>
<dbReference type="EC" id="3.6.4.-" evidence="7"/>
<dbReference type="SUPFAM" id="SSF48334">
    <property type="entry name" value="DNA repair protein MutS, domain III"/>
    <property type="match status" value="1"/>
</dbReference>
<dbReference type="SUPFAM" id="SSF160443">
    <property type="entry name" value="SMR domain-like"/>
    <property type="match status" value="1"/>
</dbReference>
<keyword evidence="6 7" id="KW-0238">DNA-binding</keyword>
<dbReference type="InterPro" id="IPR002625">
    <property type="entry name" value="Smr_dom"/>
</dbReference>
<dbReference type="PIRSF" id="PIRSF005814">
    <property type="entry name" value="MutS_YshD"/>
    <property type="match status" value="1"/>
</dbReference>
<accession>B3E7H8</accession>
<dbReference type="Pfam" id="PF01713">
    <property type="entry name" value="Smr"/>
    <property type="match status" value="1"/>
</dbReference>
<name>B3E7H8_TRIL1</name>
<keyword evidence="4 7" id="KW-0067">ATP-binding</keyword>
<evidence type="ECO:0000256" key="4">
    <source>
        <dbReference type="ARBA" id="ARBA00022840"/>
    </source>
</evidence>
<keyword evidence="5 7" id="KW-0694">RNA-binding</keyword>
<dbReference type="STRING" id="398767.Glov_2782"/>
<dbReference type="PANTHER" id="PTHR48466">
    <property type="entry name" value="OS10G0509000 PROTEIN-RELATED"/>
    <property type="match status" value="1"/>
</dbReference>
<dbReference type="GO" id="GO:0006298">
    <property type="term" value="P:mismatch repair"/>
    <property type="evidence" value="ECO:0007669"/>
    <property type="project" value="InterPro"/>
</dbReference>
<keyword evidence="11" id="KW-1185">Reference proteome</keyword>
<protein>
    <recommendedName>
        <fullName evidence="7">Endonuclease MutS2</fullName>
        <ecNumber evidence="7">3.1.-.-</ecNumber>
    </recommendedName>
    <alternativeName>
        <fullName evidence="7">Ribosome-associated protein quality control-upstream factor</fullName>
        <shortName evidence="7">RQC-upstream factor</shortName>
        <shortName evidence="7">RqcU</shortName>
        <ecNumber evidence="7">3.6.4.-</ecNumber>
    </alternativeName>
</protein>
<dbReference type="OrthoDB" id="9808166at2"/>
<dbReference type="InterPro" id="IPR045076">
    <property type="entry name" value="MutS"/>
</dbReference>
<dbReference type="InterPro" id="IPR005747">
    <property type="entry name" value="MutS2"/>
</dbReference>
<evidence type="ECO:0000256" key="3">
    <source>
        <dbReference type="ARBA" id="ARBA00022801"/>
    </source>
</evidence>
<evidence type="ECO:0000313" key="10">
    <source>
        <dbReference type="EMBL" id="ACD96495.1"/>
    </source>
</evidence>
<dbReference type="GO" id="GO:0043023">
    <property type="term" value="F:ribosomal large subunit binding"/>
    <property type="evidence" value="ECO:0007669"/>
    <property type="project" value="UniProtKB-UniRule"/>
</dbReference>
<dbReference type="GO" id="GO:0005524">
    <property type="term" value="F:ATP binding"/>
    <property type="evidence" value="ECO:0007669"/>
    <property type="project" value="UniProtKB-UniRule"/>
</dbReference>
<dbReference type="SMART" id="SM00533">
    <property type="entry name" value="MUTSd"/>
    <property type="match status" value="1"/>
</dbReference>
<comment type="subunit">
    <text evidence="7">Homodimer. Binds to stalled ribosomes, contacting rRNA.</text>
</comment>
<dbReference type="PANTHER" id="PTHR48466:SF2">
    <property type="entry name" value="OS10G0509000 PROTEIN"/>
    <property type="match status" value="1"/>
</dbReference>
<comment type="similarity">
    <text evidence="7">Belongs to the DNA mismatch repair MutS family. MutS2 subfamily.</text>
</comment>
<dbReference type="InterPro" id="IPR046893">
    <property type="entry name" value="MSSS"/>
</dbReference>
<reference evidence="10 11" key="1">
    <citation type="submission" date="2008-05" db="EMBL/GenBank/DDBJ databases">
        <title>Complete sequence of chromosome of Geobacter lovleyi SZ.</title>
        <authorList>
            <consortium name="US DOE Joint Genome Institute"/>
            <person name="Lucas S."/>
            <person name="Copeland A."/>
            <person name="Lapidus A."/>
            <person name="Glavina del Rio T."/>
            <person name="Dalin E."/>
            <person name="Tice H."/>
            <person name="Bruce D."/>
            <person name="Goodwin L."/>
            <person name="Pitluck S."/>
            <person name="Chertkov O."/>
            <person name="Meincke L."/>
            <person name="Brettin T."/>
            <person name="Detter J.C."/>
            <person name="Han C."/>
            <person name="Tapia R."/>
            <person name="Kuske C.R."/>
            <person name="Schmutz J."/>
            <person name="Larimer F."/>
            <person name="Land M."/>
            <person name="Hauser L."/>
            <person name="Kyrpides N."/>
            <person name="Mikhailova N."/>
            <person name="Sung Y."/>
            <person name="Fletcher K.E."/>
            <person name="Ritalahti K.M."/>
            <person name="Loeffler F.E."/>
            <person name="Richardson P."/>
        </authorList>
    </citation>
    <scope>NUCLEOTIDE SEQUENCE [LARGE SCALE GENOMIC DNA]</scope>
    <source>
        <strain evidence="11">ATCC BAA-1151 / DSM 17278 / SZ</strain>
    </source>
</reference>
<dbReference type="Proteomes" id="UP000002420">
    <property type="component" value="Chromosome"/>
</dbReference>
<keyword evidence="1 7" id="KW-0699">rRNA-binding</keyword>
<dbReference type="GO" id="GO:0140664">
    <property type="term" value="F:ATP-dependent DNA damage sensor activity"/>
    <property type="evidence" value="ECO:0007669"/>
    <property type="project" value="InterPro"/>
</dbReference>
<dbReference type="EMBL" id="CP001089">
    <property type="protein sequence ID" value="ACD96495.1"/>
    <property type="molecule type" value="Genomic_DNA"/>
</dbReference>
<dbReference type="Gene3D" id="3.40.50.300">
    <property type="entry name" value="P-loop containing nucleotide triphosphate hydrolases"/>
    <property type="match status" value="1"/>
</dbReference>
<dbReference type="KEGG" id="glo:Glov_2782"/>
<dbReference type="GO" id="GO:0030983">
    <property type="term" value="F:mismatched DNA binding"/>
    <property type="evidence" value="ECO:0007669"/>
    <property type="project" value="InterPro"/>
</dbReference>
<dbReference type="FunFam" id="3.40.50.300:FF:000830">
    <property type="entry name" value="Endonuclease MutS2"/>
    <property type="match status" value="1"/>
</dbReference>
<dbReference type="EC" id="3.1.-.-" evidence="7"/>
<dbReference type="GO" id="GO:0019843">
    <property type="term" value="F:rRNA binding"/>
    <property type="evidence" value="ECO:0007669"/>
    <property type="project" value="UniProtKB-UniRule"/>
</dbReference>
<dbReference type="SMART" id="SM00534">
    <property type="entry name" value="MUTSac"/>
    <property type="match status" value="1"/>
</dbReference>
<evidence type="ECO:0000256" key="7">
    <source>
        <dbReference type="HAMAP-Rule" id="MF_00092"/>
    </source>
</evidence>
<dbReference type="GO" id="GO:0045910">
    <property type="term" value="P:negative regulation of DNA recombination"/>
    <property type="evidence" value="ECO:0007669"/>
    <property type="project" value="InterPro"/>
</dbReference>
<evidence type="ECO:0000256" key="1">
    <source>
        <dbReference type="ARBA" id="ARBA00022730"/>
    </source>
</evidence>
<dbReference type="SUPFAM" id="SSF52540">
    <property type="entry name" value="P-loop containing nucleoside triphosphate hydrolases"/>
    <property type="match status" value="1"/>
</dbReference>
<dbReference type="HAMAP" id="MF_00092">
    <property type="entry name" value="MutS2"/>
    <property type="match status" value="1"/>
</dbReference>
<evidence type="ECO:0000256" key="2">
    <source>
        <dbReference type="ARBA" id="ARBA00022741"/>
    </source>
</evidence>
<dbReference type="InterPro" id="IPR027417">
    <property type="entry name" value="P-loop_NTPase"/>
</dbReference>
<dbReference type="RefSeq" id="WP_012470824.1">
    <property type="nucleotide sequence ID" value="NC_010814.1"/>
</dbReference>
<dbReference type="eggNOG" id="COG1193">
    <property type="taxonomic scope" value="Bacteria"/>
</dbReference>
<feature type="binding site" evidence="7">
    <location>
        <begin position="341"/>
        <end position="348"/>
    </location>
    <ligand>
        <name>ATP</name>
        <dbReference type="ChEBI" id="CHEBI:30616"/>
    </ligand>
</feature>
<comment type="function">
    <text evidence="7">Endonuclease that is involved in the suppression of homologous recombination and thus may have a key role in the control of bacterial genetic diversity.</text>
</comment>
<proteinExistence type="inferred from homology"/>
<dbReference type="InterPro" id="IPR036187">
    <property type="entry name" value="DNA_mismatch_repair_MutS_sf"/>
</dbReference>
<dbReference type="Pfam" id="PF20297">
    <property type="entry name" value="MSSS"/>
    <property type="match status" value="1"/>
</dbReference>
<dbReference type="GO" id="GO:0016887">
    <property type="term" value="F:ATP hydrolysis activity"/>
    <property type="evidence" value="ECO:0007669"/>
    <property type="project" value="InterPro"/>
</dbReference>